<dbReference type="Proteomes" id="UP000030661">
    <property type="component" value="Unassembled WGS sequence"/>
</dbReference>
<reference evidence="1" key="1">
    <citation type="journal article" date="2015" name="PeerJ">
        <title>First genomic representation of candidate bacterial phylum KSB3 points to enhanced environmental sensing as a trigger of wastewater bulking.</title>
        <authorList>
            <person name="Sekiguchi Y."/>
            <person name="Ohashi A."/>
            <person name="Parks D.H."/>
            <person name="Yamauchi T."/>
            <person name="Tyson G.W."/>
            <person name="Hugenholtz P."/>
        </authorList>
    </citation>
    <scope>NUCLEOTIDE SEQUENCE [LARGE SCALE GENOMIC DNA]</scope>
</reference>
<gene>
    <name evidence="1" type="ORF">U27_03631</name>
</gene>
<sequence>MSTTFQVKDLLTAFDSFTPEQQQEAIKAFAPKFCEIIMNDKALMQDMMQTMMPKCMDMMATMNFPMRGMMGAL</sequence>
<evidence type="ECO:0000313" key="2">
    <source>
        <dbReference type="Proteomes" id="UP000030661"/>
    </source>
</evidence>
<accession>A0A081BWG3</accession>
<evidence type="ECO:0000313" key="1">
    <source>
        <dbReference type="EMBL" id="GAK56668.1"/>
    </source>
</evidence>
<dbReference type="STRING" id="1499967.U27_03631"/>
<organism evidence="1">
    <name type="scientific">Vecturithrix granuli</name>
    <dbReference type="NCBI Taxonomy" id="1499967"/>
    <lineage>
        <taxon>Bacteria</taxon>
        <taxon>Candidatus Moduliflexota</taxon>
        <taxon>Candidatus Vecturitrichia</taxon>
        <taxon>Candidatus Vecturitrichales</taxon>
        <taxon>Candidatus Vecturitrichaceae</taxon>
        <taxon>Candidatus Vecturithrix</taxon>
    </lineage>
</organism>
<dbReference type="AlphaFoldDB" id="A0A081BWG3"/>
<keyword evidence="2" id="KW-1185">Reference proteome</keyword>
<protein>
    <submittedName>
        <fullName evidence="1">Uncharacterized protein</fullName>
    </submittedName>
</protein>
<dbReference type="HOGENOM" id="CLU_2697068_0_0_0"/>
<proteinExistence type="predicted"/>
<dbReference type="EMBL" id="DF820465">
    <property type="protein sequence ID" value="GAK56668.1"/>
    <property type="molecule type" value="Genomic_DNA"/>
</dbReference>
<name>A0A081BWG3_VECG1</name>